<evidence type="ECO:0000313" key="3">
    <source>
        <dbReference type="Proteomes" id="UP000234456"/>
    </source>
</evidence>
<accession>A0A2N4TVG2</accession>
<dbReference type="Proteomes" id="UP000234456">
    <property type="component" value="Unassembled WGS sequence"/>
</dbReference>
<comment type="caution">
    <text evidence="2">The sequence shown here is derived from an EMBL/GenBank/DDBJ whole genome shotgun (WGS) entry which is preliminary data.</text>
</comment>
<name>A0A2N4TVG2_RALPI</name>
<evidence type="ECO:0000259" key="1">
    <source>
        <dbReference type="Pfam" id="PF05239"/>
    </source>
</evidence>
<sequence>MQTTTTGTTLGTGTATGVGTTAGIRMRIIGRADTDSAGPGPELMAAETLEGDRVVNLNGEDLGKITDIMLDVQRGRIAYAVMSVGGFLGIGDKLFAVPWSAMSLDVDRKCFVLDANKDRLEAAPGFDKDSWPTMADPTWAQSVHEYYGSRPYWEEY</sequence>
<dbReference type="InterPro" id="IPR011033">
    <property type="entry name" value="PRC_barrel-like_sf"/>
</dbReference>
<dbReference type="Gene3D" id="2.30.30.240">
    <property type="entry name" value="PRC-barrel domain"/>
    <property type="match status" value="1"/>
</dbReference>
<dbReference type="AlphaFoldDB" id="A0A2N4TVG2"/>
<dbReference type="PANTHER" id="PTHR36505">
    <property type="entry name" value="BLR1072 PROTEIN"/>
    <property type="match status" value="1"/>
</dbReference>
<dbReference type="InterPro" id="IPR027275">
    <property type="entry name" value="PRC-brl_dom"/>
</dbReference>
<feature type="domain" description="PRC-barrel" evidence="1">
    <location>
        <begin position="42"/>
        <end position="119"/>
    </location>
</feature>
<dbReference type="PANTHER" id="PTHR36505:SF1">
    <property type="entry name" value="BLR1072 PROTEIN"/>
    <property type="match status" value="1"/>
</dbReference>
<dbReference type="OrthoDB" id="286778at2"/>
<proteinExistence type="predicted"/>
<dbReference type="Pfam" id="PF05239">
    <property type="entry name" value="PRC"/>
    <property type="match status" value="1"/>
</dbReference>
<protein>
    <submittedName>
        <fullName evidence="2">Photosystem reaction center subunit H</fullName>
    </submittedName>
</protein>
<gene>
    <name evidence="2" type="ORF">C0Q88_03030</name>
</gene>
<reference evidence="2 3" key="1">
    <citation type="submission" date="2017-12" db="EMBL/GenBank/DDBJ databases">
        <title>Draft genome sequence of Ralstonia pickettii 52.</title>
        <authorList>
            <person name="Zheng B."/>
        </authorList>
    </citation>
    <scope>NUCLEOTIDE SEQUENCE [LARGE SCALE GENOMIC DNA]</scope>
    <source>
        <strain evidence="2 3">52</strain>
    </source>
</reference>
<organism evidence="2 3">
    <name type="scientific">Ralstonia pickettii</name>
    <name type="common">Burkholderia pickettii</name>
    <dbReference type="NCBI Taxonomy" id="329"/>
    <lineage>
        <taxon>Bacteria</taxon>
        <taxon>Pseudomonadati</taxon>
        <taxon>Pseudomonadota</taxon>
        <taxon>Betaproteobacteria</taxon>
        <taxon>Burkholderiales</taxon>
        <taxon>Burkholderiaceae</taxon>
        <taxon>Ralstonia</taxon>
    </lineage>
</organism>
<dbReference type="SUPFAM" id="SSF50346">
    <property type="entry name" value="PRC-barrel domain"/>
    <property type="match status" value="1"/>
</dbReference>
<dbReference type="EMBL" id="PKQE01000001">
    <property type="protein sequence ID" value="PLC43700.1"/>
    <property type="molecule type" value="Genomic_DNA"/>
</dbReference>
<evidence type="ECO:0000313" key="2">
    <source>
        <dbReference type="EMBL" id="PLC43700.1"/>
    </source>
</evidence>
<dbReference type="RefSeq" id="WP_102064304.1">
    <property type="nucleotide sequence ID" value="NZ_PKQE01000001.1"/>
</dbReference>